<evidence type="ECO:0000259" key="2">
    <source>
        <dbReference type="Pfam" id="PF14403"/>
    </source>
</evidence>
<dbReference type="PANTHER" id="PTHR34595:SF2">
    <property type="entry name" value="BLR2978 PROTEIN"/>
    <property type="match status" value="1"/>
</dbReference>
<dbReference type="SUPFAM" id="SSF56059">
    <property type="entry name" value="Glutathione synthetase ATP-binding domain-like"/>
    <property type="match status" value="1"/>
</dbReference>
<dbReference type="InterPro" id="IPR025841">
    <property type="entry name" value="CP_ATPgrasp_2"/>
</dbReference>
<evidence type="ECO:0000313" key="3">
    <source>
        <dbReference type="EMBL" id="GAA1706652.1"/>
    </source>
</evidence>
<dbReference type="RefSeq" id="WP_344073317.1">
    <property type="nucleotide sequence ID" value="NZ_BAAAPL010000002.1"/>
</dbReference>
<accession>A0ABP4UMI9</accession>
<dbReference type="InterPro" id="IPR007296">
    <property type="entry name" value="DUF403"/>
</dbReference>
<reference evidence="4" key="1">
    <citation type="journal article" date="2019" name="Int. J. Syst. Evol. Microbiol.">
        <title>The Global Catalogue of Microorganisms (GCM) 10K type strain sequencing project: providing services to taxonomists for standard genome sequencing and annotation.</title>
        <authorList>
            <consortium name="The Broad Institute Genomics Platform"/>
            <consortium name="The Broad Institute Genome Sequencing Center for Infectious Disease"/>
            <person name="Wu L."/>
            <person name="Ma J."/>
        </authorList>
    </citation>
    <scope>NUCLEOTIDE SEQUENCE [LARGE SCALE GENOMIC DNA]</scope>
    <source>
        <strain evidence="4">JCM 15577</strain>
    </source>
</reference>
<evidence type="ECO:0000313" key="4">
    <source>
        <dbReference type="Proteomes" id="UP001501690"/>
    </source>
</evidence>
<organism evidence="3 4">
    <name type="scientific">Microbacterium sediminicola</name>
    <dbReference type="NCBI Taxonomy" id="415210"/>
    <lineage>
        <taxon>Bacteria</taxon>
        <taxon>Bacillati</taxon>
        <taxon>Actinomycetota</taxon>
        <taxon>Actinomycetes</taxon>
        <taxon>Micrococcales</taxon>
        <taxon>Microbacteriaceae</taxon>
        <taxon>Microbacterium</taxon>
    </lineage>
</organism>
<sequence length="837" mass="90394">MSIFRDYAAAVTQPTLPLAPSRDSSARFDEVVAPDGALRPAWRALAPAALDLSIDDVGRFEAEIAALLADDGVTFAPGGNTEQWRLDPVPLVVDAPTWTRLDVGLAQRTELLNALLADIYGERSVLRDGILPAGMVVGHAGFVRSLVRTTGTDPHPLLFAATDLGRDSDGEWRVVGDRVQAPSGLGYALENRRVLSQVLPEMFQTAPLHRVEPYFDALREALIAAAPEGREDPRVVVLSPGTLSETAYDQAALAGVLGFPLVQGSDLVVRDGKVWMKPTGWPDVAPRERVDVILRRVDAEWCDPLELRGDSQLGVAGLSEAARRGGVRLVNGLGAGVLENPALHAFMPALCERLLGEQLRLPGMPSWWCGTPEGLGEVEQRLLAGDPSLVVRTIDGSRAPLDTSDPRTLLERIRTAPHRYAGQELLPLSQGPAWSPGGRIDPRAIILRTFTVLHQSVYRPLIGGMASALAEGTLPASSKDVWVLKADPDELDQGLPDAAETAVVQSIPELSPRAIDDLFWSGRYSERAEDLLRLVLAIRSDADQLSTQGPVATVSTRVLTGAVQRLTGAAWIDVDDDFRSILLDAGRSGSVAHSLARLRATLEGVRDQLSTDTWRVFAATDRAASALRLTRHAHGVGEGAGRMLTALLALQGTTANMIRDAGWHMVEAGRALERSLQVCALLQAAVTRVQVGEVEQEVLEAVLRASESVVTHRRRYRGFLHARGVIELLVLDAENPRSVRFAVDRVREHISAQPLSTGSTRPERLIDEIVALLEELSSIELARATEGRRAHLERTLEDISVQIAELARAIEALHFSSGPPPQTFASLSLTELTGAAS</sequence>
<evidence type="ECO:0000259" key="1">
    <source>
        <dbReference type="Pfam" id="PF04168"/>
    </source>
</evidence>
<gene>
    <name evidence="3" type="ORF">GCM10009808_25840</name>
</gene>
<feature type="domain" description="DUF403" evidence="1">
    <location>
        <begin position="511"/>
        <end position="815"/>
    </location>
</feature>
<dbReference type="Gene3D" id="3.40.50.11290">
    <property type="match status" value="1"/>
</dbReference>
<name>A0ABP4UMI9_9MICO</name>
<feature type="domain" description="Circularly permuted ATP-grasp type 2" evidence="2">
    <location>
        <begin position="90"/>
        <end position="466"/>
    </location>
</feature>
<dbReference type="Pfam" id="PF14403">
    <property type="entry name" value="CP_ATPgrasp_2"/>
    <property type="match status" value="1"/>
</dbReference>
<protein>
    <submittedName>
        <fullName evidence="3">Circularly permuted type 2 ATP-grasp protein</fullName>
    </submittedName>
</protein>
<dbReference type="EMBL" id="BAAAPL010000002">
    <property type="protein sequence ID" value="GAA1706652.1"/>
    <property type="molecule type" value="Genomic_DNA"/>
</dbReference>
<dbReference type="InterPro" id="IPR051680">
    <property type="entry name" value="ATP-dep_Glu-Cys_Ligase-2"/>
</dbReference>
<dbReference type="Proteomes" id="UP001501690">
    <property type="component" value="Unassembled WGS sequence"/>
</dbReference>
<dbReference type="PANTHER" id="PTHR34595">
    <property type="entry name" value="BLR5612 PROTEIN"/>
    <property type="match status" value="1"/>
</dbReference>
<keyword evidence="4" id="KW-1185">Reference proteome</keyword>
<comment type="caution">
    <text evidence="3">The sequence shown here is derived from an EMBL/GenBank/DDBJ whole genome shotgun (WGS) entry which is preliminary data.</text>
</comment>
<proteinExistence type="predicted"/>
<dbReference type="Pfam" id="PF04168">
    <property type="entry name" value="Alpha-E"/>
    <property type="match status" value="1"/>
</dbReference>